<evidence type="ECO:0000259" key="6">
    <source>
        <dbReference type="PROSITE" id="PS50966"/>
    </source>
</evidence>
<feature type="compositionally biased region" description="Basic and acidic residues" evidence="5">
    <location>
        <begin position="124"/>
        <end position="147"/>
    </location>
</feature>
<evidence type="ECO:0000256" key="3">
    <source>
        <dbReference type="ARBA" id="ARBA00022833"/>
    </source>
</evidence>
<protein>
    <recommendedName>
        <fullName evidence="6">SWIM-type domain-containing protein</fullName>
    </recommendedName>
</protein>
<dbReference type="PaxDb" id="4097-A0A1S3ZHG3"/>
<gene>
    <name evidence="7" type="primary">LOC107786881</name>
</gene>
<dbReference type="STRING" id="4097.A0A1S3ZHG3"/>
<dbReference type="PANTHER" id="PTHR31973">
    <property type="entry name" value="POLYPROTEIN, PUTATIVE-RELATED"/>
    <property type="match status" value="1"/>
</dbReference>
<dbReference type="SMART" id="SM00575">
    <property type="entry name" value="ZnF_PMZ"/>
    <property type="match status" value="1"/>
</dbReference>
<sequence length="147" mass="17459">MKLYSNYRQIAQDCKVVFCGNRGYEVSEGEDRHIVNIKQKRCTCRLWDLSGIPCPHIIRALMYQNDDTLTEMNWWYSKNAYLLTYQHMMKPLRGSKFWKVTPAQAIEPPDFVKSVGQPKVKRNQTPDEAKTKRENMDYLKEERSDYL</sequence>
<evidence type="ECO:0000256" key="1">
    <source>
        <dbReference type="ARBA" id="ARBA00022723"/>
    </source>
</evidence>
<dbReference type="KEGG" id="nta:107786881"/>
<dbReference type="InterPro" id="IPR006564">
    <property type="entry name" value="Znf_PMZ"/>
</dbReference>
<accession>A0A1S3ZHG3</accession>
<name>A0A1S3ZHG3_TOBAC</name>
<evidence type="ECO:0000256" key="5">
    <source>
        <dbReference type="SAM" id="MobiDB-lite"/>
    </source>
</evidence>
<keyword evidence="2 4" id="KW-0863">Zinc-finger</keyword>
<reference evidence="7" key="1">
    <citation type="submission" date="2025-08" db="UniProtKB">
        <authorList>
            <consortium name="RefSeq"/>
        </authorList>
    </citation>
    <scope>IDENTIFICATION</scope>
</reference>
<dbReference type="Pfam" id="PF04434">
    <property type="entry name" value="SWIM"/>
    <property type="match status" value="1"/>
</dbReference>
<dbReference type="InterPro" id="IPR007527">
    <property type="entry name" value="Znf_SWIM"/>
</dbReference>
<dbReference type="PROSITE" id="PS50966">
    <property type="entry name" value="ZF_SWIM"/>
    <property type="match status" value="1"/>
</dbReference>
<dbReference type="RefSeq" id="XP_016463873.1">
    <property type="nucleotide sequence ID" value="XM_016608387.1"/>
</dbReference>
<proteinExistence type="predicted"/>
<feature type="region of interest" description="Disordered" evidence="5">
    <location>
        <begin position="109"/>
        <end position="147"/>
    </location>
</feature>
<dbReference type="OrthoDB" id="1304705at2759"/>
<evidence type="ECO:0000256" key="4">
    <source>
        <dbReference type="PROSITE-ProRule" id="PRU00325"/>
    </source>
</evidence>
<evidence type="ECO:0000256" key="2">
    <source>
        <dbReference type="ARBA" id="ARBA00022771"/>
    </source>
</evidence>
<dbReference type="PANTHER" id="PTHR31973:SF189">
    <property type="entry name" value="TRANSPOSASE, MUDR, PLANT, MULE TRANSPOSASE DOMAIN PROTEIN-RELATED"/>
    <property type="match status" value="1"/>
</dbReference>
<keyword evidence="1" id="KW-0479">Metal-binding</keyword>
<dbReference type="GO" id="GO:0008270">
    <property type="term" value="F:zinc ion binding"/>
    <property type="evidence" value="ECO:0007669"/>
    <property type="project" value="UniProtKB-KW"/>
</dbReference>
<keyword evidence="3" id="KW-0862">Zinc</keyword>
<organism evidence="7">
    <name type="scientific">Nicotiana tabacum</name>
    <name type="common">Common tobacco</name>
    <dbReference type="NCBI Taxonomy" id="4097"/>
    <lineage>
        <taxon>Eukaryota</taxon>
        <taxon>Viridiplantae</taxon>
        <taxon>Streptophyta</taxon>
        <taxon>Embryophyta</taxon>
        <taxon>Tracheophyta</taxon>
        <taxon>Spermatophyta</taxon>
        <taxon>Magnoliopsida</taxon>
        <taxon>eudicotyledons</taxon>
        <taxon>Gunneridae</taxon>
        <taxon>Pentapetalae</taxon>
        <taxon>asterids</taxon>
        <taxon>lamiids</taxon>
        <taxon>Solanales</taxon>
        <taxon>Solanaceae</taxon>
        <taxon>Nicotianoideae</taxon>
        <taxon>Nicotianeae</taxon>
        <taxon>Nicotiana</taxon>
    </lineage>
</organism>
<dbReference type="AlphaFoldDB" id="A0A1S3ZHG3"/>
<dbReference type="OMA" id="WGANGIS"/>
<evidence type="ECO:0000313" key="7">
    <source>
        <dbReference type="RefSeq" id="XP_016463873.1"/>
    </source>
</evidence>
<feature type="domain" description="SWIM-type" evidence="6">
    <location>
        <begin position="24"/>
        <end position="65"/>
    </location>
</feature>